<dbReference type="InterPro" id="IPR002543">
    <property type="entry name" value="FtsK_dom"/>
</dbReference>
<feature type="binding site" evidence="3">
    <location>
        <begin position="247"/>
        <end position="254"/>
    </location>
    <ligand>
        <name>ATP</name>
        <dbReference type="ChEBI" id="CHEBI:30616"/>
    </ligand>
</feature>
<keyword evidence="2 3" id="KW-0067">ATP-binding</keyword>
<comment type="caution">
    <text evidence="7">The sequence shown here is derived from an EMBL/GenBank/DDBJ whole genome shotgun (WGS) entry which is preliminary data.</text>
</comment>
<dbReference type="RefSeq" id="WP_184582783.1">
    <property type="nucleotide sequence ID" value="NZ_JACHJT010000001.1"/>
</dbReference>
<dbReference type="CDD" id="cd01127">
    <property type="entry name" value="TrwB_TraG_TraD_VirD4"/>
    <property type="match status" value="1"/>
</dbReference>
<accession>A0A7W7RM98</accession>
<dbReference type="SUPFAM" id="SSF52540">
    <property type="entry name" value="P-loop containing nucleoside triphosphate hydrolases"/>
    <property type="match status" value="1"/>
</dbReference>
<evidence type="ECO:0000256" key="3">
    <source>
        <dbReference type="PROSITE-ProRule" id="PRU00289"/>
    </source>
</evidence>
<evidence type="ECO:0000259" key="6">
    <source>
        <dbReference type="PROSITE" id="PS50901"/>
    </source>
</evidence>
<dbReference type="Pfam" id="PF01580">
    <property type="entry name" value="FtsK_SpoIIIE"/>
    <property type="match status" value="1"/>
</dbReference>
<proteinExistence type="predicted"/>
<feature type="domain" description="FtsK" evidence="6">
    <location>
        <begin position="215"/>
        <end position="410"/>
    </location>
</feature>
<keyword evidence="8" id="KW-1185">Reference proteome</keyword>
<evidence type="ECO:0000256" key="4">
    <source>
        <dbReference type="SAM" id="Coils"/>
    </source>
</evidence>
<evidence type="ECO:0000256" key="5">
    <source>
        <dbReference type="SAM" id="Phobius"/>
    </source>
</evidence>
<keyword evidence="4" id="KW-0175">Coiled coil</keyword>
<dbReference type="InterPro" id="IPR050206">
    <property type="entry name" value="FtsK/SpoIIIE/SftA"/>
</dbReference>
<feature type="coiled-coil region" evidence="4">
    <location>
        <begin position="296"/>
        <end position="323"/>
    </location>
</feature>
<evidence type="ECO:0000256" key="1">
    <source>
        <dbReference type="ARBA" id="ARBA00022741"/>
    </source>
</evidence>
<protein>
    <submittedName>
        <fullName evidence="7">S-DNA-T family DNA segregation ATPase FtsK/SpoIIIE</fullName>
    </submittedName>
</protein>
<keyword evidence="1 3" id="KW-0547">Nucleotide-binding</keyword>
<evidence type="ECO:0000256" key="2">
    <source>
        <dbReference type="ARBA" id="ARBA00022840"/>
    </source>
</evidence>
<evidence type="ECO:0000313" key="7">
    <source>
        <dbReference type="EMBL" id="MBB4934600.1"/>
    </source>
</evidence>
<dbReference type="InterPro" id="IPR027417">
    <property type="entry name" value="P-loop_NTPase"/>
</dbReference>
<keyword evidence="5" id="KW-0812">Transmembrane</keyword>
<dbReference type="EMBL" id="JACHJT010000001">
    <property type="protein sequence ID" value="MBB4934600.1"/>
    <property type="molecule type" value="Genomic_DNA"/>
</dbReference>
<dbReference type="Gene3D" id="3.40.50.300">
    <property type="entry name" value="P-loop containing nucleotide triphosphate hydrolases"/>
    <property type="match status" value="1"/>
</dbReference>
<keyword evidence="5" id="KW-1133">Transmembrane helix</keyword>
<dbReference type="GO" id="GO:0003677">
    <property type="term" value="F:DNA binding"/>
    <property type="evidence" value="ECO:0007669"/>
    <property type="project" value="InterPro"/>
</dbReference>
<dbReference type="Proteomes" id="UP000523007">
    <property type="component" value="Unassembled WGS sequence"/>
</dbReference>
<reference evidence="7 8" key="1">
    <citation type="submission" date="2020-08" db="EMBL/GenBank/DDBJ databases">
        <title>Sequencing the genomes of 1000 actinobacteria strains.</title>
        <authorList>
            <person name="Klenk H.-P."/>
        </authorList>
    </citation>
    <scope>NUCLEOTIDE SEQUENCE [LARGE SCALE GENOMIC DNA]</scope>
    <source>
        <strain evidence="7 8">DSM 102030</strain>
    </source>
</reference>
<dbReference type="PANTHER" id="PTHR22683">
    <property type="entry name" value="SPORULATION PROTEIN RELATED"/>
    <property type="match status" value="1"/>
</dbReference>
<dbReference type="AlphaFoldDB" id="A0A7W7RM98"/>
<dbReference type="PANTHER" id="PTHR22683:SF41">
    <property type="entry name" value="DNA TRANSLOCASE FTSK"/>
    <property type="match status" value="1"/>
</dbReference>
<feature type="transmembrane region" description="Helical" evidence="5">
    <location>
        <begin position="74"/>
        <end position="94"/>
    </location>
</feature>
<dbReference type="GO" id="GO:0005524">
    <property type="term" value="F:ATP binding"/>
    <property type="evidence" value="ECO:0007669"/>
    <property type="project" value="UniProtKB-UniRule"/>
</dbReference>
<sequence>MFNSRNAGATQVQPTSPVPAHAIRFRTPVVETPAVFLITRWVWRLLRSVVLAPFRFPVAVSTVAGVVATVHYLGWVWLSLGVALSGAGLAGWWWRWPLSFRSLVVLRALATWRWLWVYRRHWQPVLVVAGLAESYQERQYLPQVKSVTCSEWADRVRVRLVAGTSPADVENRVVELAHGFAAPSCRVTVLGPRDVVLEFPRRDLLAEPLDALPIPDEVDLCALPMGLREDGQTWRMRLHGTHVLTVGVTGAGKGSVIWSAIRALLPAIDDGTVRVWAIDPKRMELSYGRPLFARYADSAETSVALLESAVEQMQQRAARYAGRQRTHTATADDPFVVVILDEVAFLTAYHPDRDIRRRAENAIATLTSQGRSVGFCVLAALQDPRKEVMNLRNLFPDKVALRLDEASQVDMVLGEDAHERGANAHLITPDVPGVAFVRLEGSPIPVRVRAAYVTDDDIAAMVAEYGPSPGLRSVPGEGVA</sequence>
<organism evidence="7 8">
    <name type="scientific">Lipingzhangella halophila</name>
    <dbReference type="NCBI Taxonomy" id="1783352"/>
    <lineage>
        <taxon>Bacteria</taxon>
        <taxon>Bacillati</taxon>
        <taxon>Actinomycetota</taxon>
        <taxon>Actinomycetes</taxon>
        <taxon>Streptosporangiales</taxon>
        <taxon>Nocardiopsidaceae</taxon>
        <taxon>Lipingzhangella</taxon>
    </lineage>
</organism>
<evidence type="ECO:0000313" key="8">
    <source>
        <dbReference type="Proteomes" id="UP000523007"/>
    </source>
</evidence>
<dbReference type="PROSITE" id="PS50901">
    <property type="entry name" value="FTSK"/>
    <property type="match status" value="1"/>
</dbReference>
<keyword evidence="5" id="KW-0472">Membrane</keyword>
<name>A0A7W7RM98_9ACTN</name>
<gene>
    <name evidence="7" type="ORF">F4561_005420</name>
</gene>